<feature type="region of interest" description="Disordered" evidence="1">
    <location>
        <begin position="1"/>
        <end position="67"/>
    </location>
</feature>
<evidence type="ECO:0000313" key="3">
    <source>
        <dbReference type="EMBL" id="SBO20231.1"/>
    </source>
</evidence>
<evidence type="ECO:0000313" key="6">
    <source>
        <dbReference type="Proteomes" id="UP000182142"/>
    </source>
</evidence>
<protein>
    <submittedName>
        <fullName evidence="4">DnaJ protein, putative</fullName>
    </submittedName>
</protein>
<dbReference type="Proteomes" id="UP000182142">
    <property type="component" value="Unassembled WGS sequence"/>
</dbReference>
<evidence type="ECO:0000256" key="1">
    <source>
        <dbReference type="SAM" id="MobiDB-lite"/>
    </source>
</evidence>
<reference evidence="4" key="3">
    <citation type="submission" date="2016-05" db="EMBL/GenBank/DDBJ databases">
        <authorList>
            <person name="Lavstsen T."/>
            <person name="Jespersen J.S."/>
        </authorList>
    </citation>
    <scope>NUCLEOTIDE SEQUENCE [LARGE SCALE GENOMIC DNA]</scope>
</reference>
<evidence type="ECO:0000313" key="4">
    <source>
        <dbReference type="EMBL" id="SBO20342.1"/>
    </source>
</evidence>
<keyword evidence="2" id="KW-1133">Transmembrane helix</keyword>
<dbReference type="EMBL" id="CWHR02000001">
    <property type="protein sequence ID" value="SBO20342.1"/>
    <property type="molecule type" value="Genomic_DNA"/>
</dbReference>
<feature type="compositionally biased region" description="Basic and acidic residues" evidence="1">
    <location>
        <begin position="19"/>
        <end position="36"/>
    </location>
</feature>
<dbReference type="EMBL" id="CWHQ02000002">
    <property type="protein sequence ID" value="SBO20231.1"/>
    <property type="molecule type" value="Genomic_DNA"/>
</dbReference>
<evidence type="ECO:0000313" key="5">
    <source>
        <dbReference type="Proteomes" id="UP000182128"/>
    </source>
</evidence>
<sequence length="692" mass="80020">MGKMKGSINAEVSEGDPDDVVRKEKMGHERDDHQSPEKSVTSNGMSNLTSRGEQSQKEHAPPIWAGMNHHMRITKQGSPNKKSTSAKKNFPLKSNILAPMRKHTILRSTDTIRECISAKGTMSKHSVGETRPTSEIEPTIKSPISHTFQRNERKKIKMKNITSIQIPAHRNVSNSVKRNPQQILKNYIYMKNSERNNFYMNTKCTDKKGQTQRFPLHLLKERILNFTKRPRDIISKLSKNCNSSNHLEKNKKKIKVDKAEENDDVILLDGDQNLPCRSGENGPKSSNTENNNLLEEYNKGKHTVGSSTFTFLKIPLAVKRKHGKITIKGNSIAIARAGIKNKQSSANSTSRQKNDSVKYAPFKKIFNEEEAHKIELNYGNNFSGMEKKEEEKVKNFYSKFYKCTQAAHEESETNPDCSRDASDLHTFCLRTLDTPSKYCKSCKKFLKLLISHGTKYRGTLIGINFICSDVQNLLFAYKCDKQHEFNLSLFHIMHNLWCPHDYCLFECKGKHEKNYATEFFRLKELDTMEKQKDLFLKAKLFFRVYPENATPVNSENASGECTDDVERIIRNANDPWKVLQVCRATFFGCEKIFKCGSMPRYKCLFFFTIRFRNMCSHYFRFTFFFFFFFFFYAVEQIKKISKMELCDKELKREARKNYRVLALKIHPDKNKSKNATLAMNILTNSMKAITSA</sequence>
<dbReference type="Proteomes" id="UP000182128">
    <property type="component" value="Unassembled WGS sequence"/>
</dbReference>
<feature type="transmembrane region" description="Helical" evidence="2">
    <location>
        <begin position="617"/>
        <end position="634"/>
    </location>
</feature>
<feature type="region of interest" description="Disordered" evidence="1">
    <location>
        <begin position="270"/>
        <end position="291"/>
    </location>
</feature>
<feature type="compositionally biased region" description="Polar residues" evidence="1">
    <location>
        <begin position="37"/>
        <end position="53"/>
    </location>
</feature>
<evidence type="ECO:0000256" key="2">
    <source>
        <dbReference type="SAM" id="Phobius"/>
    </source>
</evidence>
<dbReference type="AlphaFoldDB" id="A0A193QXG1"/>
<reference evidence="6" key="2">
    <citation type="submission" date="2016-05" db="EMBL/GenBank/DDBJ databases">
        <authorList>
            <person name="Sharaf Hazem."/>
        </authorList>
    </citation>
    <scope>NUCLEOTIDE SEQUENCE [LARGE SCALE GENOMIC DNA]</scope>
    <source>
        <strain evidence="6">H</strain>
    </source>
</reference>
<keyword evidence="2" id="KW-0812">Transmembrane</keyword>
<proteinExistence type="predicted"/>
<organism evidence="4 6">
    <name type="scientific">Plasmodium knowlesi (strain H)</name>
    <dbReference type="NCBI Taxonomy" id="5851"/>
    <lineage>
        <taxon>Eukaryota</taxon>
        <taxon>Sar</taxon>
        <taxon>Alveolata</taxon>
        <taxon>Apicomplexa</taxon>
        <taxon>Aconoidasida</taxon>
        <taxon>Haemosporida</taxon>
        <taxon>Plasmodiidae</taxon>
        <taxon>Plasmodium</taxon>
        <taxon>Plasmodium (Plasmodium)</taxon>
    </lineage>
</organism>
<gene>
    <name evidence="3" type="ORF">PKNA1_C2_0924200</name>
    <name evidence="4" type="ORF">PKNA1_H1_0924200</name>
</gene>
<reference evidence="5" key="1">
    <citation type="submission" date="2016-05" db="EMBL/GenBank/DDBJ databases">
        <authorList>
            <person name="Sharaf H."/>
        </authorList>
    </citation>
    <scope>NUCLEOTIDE SEQUENCE [LARGE SCALE GENOMIC DNA]</scope>
    <source>
        <strain evidence="5">H</strain>
    </source>
</reference>
<accession>A0A193QXG1</accession>
<name>A0A193QXG1_PLAKH</name>
<dbReference type="Gene3D" id="1.10.287.110">
    <property type="entry name" value="DnaJ domain"/>
    <property type="match status" value="1"/>
</dbReference>
<dbReference type="SUPFAM" id="SSF46565">
    <property type="entry name" value="Chaperone J-domain"/>
    <property type="match status" value="1"/>
</dbReference>
<keyword evidence="2" id="KW-0472">Membrane</keyword>
<dbReference type="InterPro" id="IPR036869">
    <property type="entry name" value="J_dom_sf"/>
</dbReference>